<reference evidence="2 3" key="1">
    <citation type="submission" date="2020-01" db="EMBL/GenBank/DDBJ databases">
        <title>Whole-genome sequence of Heliobacterium undosum DSM 13378.</title>
        <authorList>
            <person name="Kyndt J.A."/>
            <person name="Meyer T.E."/>
        </authorList>
    </citation>
    <scope>NUCLEOTIDE SEQUENCE [LARGE SCALE GENOMIC DNA]</scope>
    <source>
        <strain evidence="2 3">DSM 13378</strain>
    </source>
</reference>
<keyword evidence="1" id="KW-0472">Membrane</keyword>
<keyword evidence="1" id="KW-1133">Transmembrane helix</keyword>
<keyword evidence="1" id="KW-0812">Transmembrane</keyword>
<keyword evidence="3" id="KW-1185">Reference proteome</keyword>
<dbReference type="OrthoDB" id="2086270at2"/>
<sequence length="72" mass="7795">MKAPDYKAGSLNLIVLALVAVALLFLMVKKWSVGDYNGAAVYIGLLFVDFGAALYSFRVAVFDGTGYKEVKD</sequence>
<evidence type="ECO:0000256" key="1">
    <source>
        <dbReference type="SAM" id="Phobius"/>
    </source>
</evidence>
<accession>A0A845KZ59</accession>
<protein>
    <submittedName>
        <fullName evidence="2">Uncharacterized protein</fullName>
    </submittedName>
</protein>
<dbReference type="RefSeq" id="WP_161256492.1">
    <property type="nucleotide sequence ID" value="NZ_WXEY01000004.1"/>
</dbReference>
<feature type="transmembrane region" description="Helical" evidence="1">
    <location>
        <begin position="39"/>
        <end position="57"/>
    </location>
</feature>
<dbReference type="EMBL" id="WXEY01000004">
    <property type="protein sequence ID" value="MZP29312.1"/>
    <property type="molecule type" value="Genomic_DNA"/>
</dbReference>
<dbReference type="AlphaFoldDB" id="A0A845KZ59"/>
<comment type="caution">
    <text evidence="2">The sequence shown here is derived from an EMBL/GenBank/DDBJ whole genome shotgun (WGS) entry which is preliminary data.</text>
</comment>
<proteinExistence type="predicted"/>
<name>A0A845KZ59_9FIRM</name>
<evidence type="ECO:0000313" key="3">
    <source>
        <dbReference type="Proteomes" id="UP000463470"/>
    </source>
</evidence>
<gene>
    <name evidence="2" type="ORF">GTO91_06285</name>
</gene>
<dbReference type="Proteomes" id="UP000463470">
    <property type="component" value="Unassembled WGS sequence"/>
</dbReference>
<organism evidence="2 3">
    <name type="scientific">Heliomicrobium undosum</name>
    <dbReference type="NCBI Taxonomy" id="121734"/>
    <lineage>
        <taxon>Bacteria</taxon>
        <taxon>Bacillati</taxon>
        <taxon>Bacillota</taxon>
        <taxon>Clostridia</taxon>
        <taxon>Eubacteriales</taxon>
        <taxon>Heliobacteriaceae</taxon>
        <taxon>Heliomicrobium</taxon>
    </lineage>
</organism>
<evidence type="ECO:0000313" key="2">
    <source>
        <dbReference type="EMBL" id="MZP29312.1"/>
    </source>
</evidence>
<feature type="transmembrane region" description="Helical" evidence="1">
    <location>
        <begin position="6"/>
        <end position="27"/>
    </location>
</feature>